<comment type="caution">
    <text evidence="6">The sequence shown here is derived from an EMBL/GenBank/DDBJ whole genome shotgun (WGS) entry which is preliminary data.</text>
</comment>
<dbReference type="CDD" id="cd00427">
    <property type="entry name" value="Ribosomal_L29_HIP"/>
    <property type="match status" value="1"/>
</dbReference>
<dbReference type="OrthoDB" id="9815192at2"/>
<gene>
    <name evidence="5" type="primary">rpmC</name>
    <name evidence="6" type="ORF">A4H02_05795</name>
</gene>
<dbReference type="InterPro" id="IPR036049">
    <property type="entry name" value="Ribosomal_uL29_sf"/>
</dbReference>
<evidence type="ECO:0000256" key="2">
    <source>
        <dbReference type="ARBA" id="ARBA00022980"/>
    </source>
</evidence>
<dbReference type="InterPro" id="IPR001854">
    <property type="entry name" value="Ribosomal_uL29"/>
</dbReference>
<evidence type="ECO:0000313" key="7">
    <source>
        <dbReference type="Proteomes" id="UP000094570"/>
    </source>
</evidence>
<dbReference type="InterPro" id="IPR050063">
    <property type="entry name" value="Ribosomal_protein_uL29"/>
</dbReference>
<dbReference type="GO" id="GO:0022625">
    <property type="term" value="C:cytosolic large ribosomal subunit"/>
    <property type="evidence" value="ECO:0007669"/>
    <property type="project" value="TreeGrafter"/>
</dbReference>
<comment type="similarity">
    <text evidence="1 5">Belongs to the universal ribosomal protein uL29 family.</text>
</comment>
<evidence type="ECO:0000313" key="6">
    <source>
        <dbReference type="EMBL" id="ODN30363.1"/>
    </source>
</evidence>
<keyword evidence="3 5" id="KW-0687">Ribonucleoprotein</keyword>
<evidence type="ECO:0000256" key="5">
    <source>
        <dbReference type="HAMAP-Rule" id="MF_00374"/>
    </source>
</evidence>
<dbReference type="STRING" id="1008305.A4H02_05795"/>
<dbReference type="GO" id="GO:0003735">
    <property type="term" value="F:structural constituent of ribosome"/>
    <property type="evidence" value="ECO:0007669"/>
    <property type="project" value="InterPro"/>
</dbReference>
<dbReference type="FunFam" id="1.10.287.310:FF:000001">
    <property type="entry name" value="50S ribosomal protein L29"/>
    <property type="match status" value="1"/>
</dbReference>
<evidence type="ECO:0000256" key="3">
    <source>
        <dbReference type="ARBA" id="ARBA00023274"/>
    </source>
</evidence>
<sequence>MKPAELRNMSNEELLKLLEEKKRTLMNLRFQNALGELRDFSLIQKTKKDIARIKTILRERELGIRR</sequence>
<dbReference type="Pfam" id="PF00831">
    <property type="entry name" value="Ribosomal_L29"/>
    <property type="match status" value="1"/>
</dbReference>
<reference evidence="7" key="1">
    <citation type="submission" date="2016-04" db="EMBL/GenBank/DDBJ databases">
        <title>The genome sequence project of a novel Fervidobacterium isolate from a hot spring in Thailand.</title>
        <authorList>
            <person name="Gonzalez J.M."/>
            <person name="Cuecas A."/>
            <person name="Kanoksilapatham W."/>
        </authorList>
    </citation>
    <scope>NUCLEOTIDE SEQUENCE [LARGE SCALE GENOMIC DNA]</scope>
    <source>
        <strain evidence="7">FC2004</strain>
    </source>
</reference>
<keyword evidence="2 5" id="KW-0689">Ribosomal protein</keyword>
<dbReference type="Gene3D" id="1.10.287.310">
    <property type="match status" value="1"/>
</dbReference>
<dbReference type="SUPFAM" id="SSF46561">
    <property type="entry name" value="Ribosomal protein L29 (L29p)"/>
    <property type="match status" value="1"/>
</dbReference>
<dbReference type="GO" id="GO:0006412">
    <property type="term" value="P:translation"/>
    <property type="evidence" value="ECO:0007669"/>
    <property type="project" value="UniProtKB-UniRule"/>
</dbReference>
<proteinExistence type="inferred from homology"/>
<evidence type="ECO:0000256" key="4">
    <source>
        <dbReference type="ARBA" id="ARBA00035204"/>
    </source>
</evidence>
<keyword evidence="7" id="KW-1185">Reference proteome</keyword>
<dbReference type="NCBIfam" id="TIGR00012">
    <property type="entry name" value="L29"/>
    <property type="match status" value="1"/>
</dbReference>
<dbReference type="AlphaFoldDB" id="A0A1E3G3D7"/>
<dbReference type="PANTHER" id="PTHR10916:SF0">
    <property type="entry name" value="LARGE RIBOSOMAL SUBUNIT PROTEIN UL29C"/>
    <property type="match status" value="1"/>
</dbReference>
<accession>A0A1E3G3D7</accession>
<dbReference type="EMBL" id="LWAF01000007">
    <property type="protein sequence ID" value="ODN30363.1"/>
    <property type="molecule type" value="Genomic_DNA"/>
</dbReference>
<name>A0A1E3G3D7_9BACT</name>
<dbReference type="Proteomes" id="UP000094570">
    <property type="component" value="Unassembled WGS sequence"/>
</dbReference>
<organism evidence="6 7">
    <name type="scientific">Fervidobacterium thailandense</name>
    <dbReference type="NCBI Taxonomy" id="1008305"/>
    <lineage>
        <taxon>Bacteria</taxon>
        <taxon>Thermotogati</taxon>
        <taxon>Thermotogota</taxon>
        <taxon>Thermotogae</taxon>
        <taxon>Thermotogales</taxon>
        <taxon>Fervidobacteriaceae</taxon>
        <taxon>Fervidobacterium</taxon>
    </lineage>
</organism>
<evidence type="ECO:0000256" key="1">
    <source>
        <dbReference type="ARBA" id="ARBA00009254"/>
    </source>
</evidence>
<dbReference type="HAMAP" id="MF_00374">
    <property type="entry name" value="Ribosomal_uL29"/>
    <property type="match status" value="1"/>
</dbReference>
<dbReference type="RefSeq" id="WP_069293232.1">
    <property type="nucleotide sequence ID" value="NZ_CP140110.1"/>
</dbReference>
<dbReference type="PANTHER" id="PTHR10916">
    <property type="entry name" value="60S RIBOSOMAL PROTEIN L35/50S RIBOSOMAL PROTEIN L29"/>
    <property type="match status" value="1"/>
</dbReference>
<protein>
    <recommendedName>
        <fullName evidence="4 5">Large ribosomal subunit protein uL29</fullName>
    </recommendedName>
</protein>